<feature type="chain" id="PRO_5002724883" evidence="1">
    <location>
        <begin position="23"/>
        <end position="136"/>
    </location>
</feature>
<dbReference type="EMBL" id="AAQJ02000001">
    <property type="protein sequence ID" value="EDP45953.1"/>
    <property type="molecule type" value="Genomic_DNA"/>
</dbReference>
<reference evidence="2" key="1">
    <citation type="submission" date="2006-04" db="EMBL/GenBank/DDBJ databases">
        <authorList>
            <person name="Seshadri R."/>
            <person name="Federici B.A."/>
        </authorList>
    </citation>
    <scope>NUCLEOTIDE SEQUENCE [LARGE SCALE GENOMIC DNA]</scope>
</reference>
<reference evidence="2" key="2">
    <citation type="submission" date="2007-10" db="EMBL/GenBank/DDBJ databases">
        <authorList>
            <person name="Myers G.S."/>
        </authorList>
    </citation>
    <scope>NUCLEOTIDE SEQUENCE [LARGE SCALE GENOMIC DNA]</scope>
</reference>
<name>A8PMG7_9COXI</name>
<evidence type="ECO:0000313" key="2">
    <source>
        <dbReference type="EMBL" id="EDP45953.1"/>
    </source>
</evidence>
<dbReference type="AlphaFoldDB" id="A8PMG7"/>
<keyword evidence="1" id="KW-0732">Signal</keyword>
<dbReference type="Proteomes" id="UP000054075">
    <property type="component" value="Unassembled WGS sequence"/>
</dbReference>
<gene>
    <name evidence="2" type="ORF">RICGR_0721</name>
</gene>
<evidence type="ECO:0000313" key="3">
    <source>
        <dbReference type="Proteomes" id="UP000054075"/>
    </source>
</evidence>
<dbReference type="RefSeq" id="WP_006034941.1">
    <property type="nucleotide sequence ID" value="NZ_AAQJ02000001.1"/>
</dbReference>
<feature type="signal peptide" evidence="1">
    <location>
        <begin position="1"/>
        <end position="22"/>
    </location>
</feature>
<keyword evidence="3" id="KW-1185">Reference proteome</keyword>
<proteinExistence type="predicted"/>
<comment type="caution">
    <text evidence="2">The sequence shown here is derived from an EMBL/GenBank/DDBJ whole genome shotgun (WGS) entry which is preliminary data.</text>
</comment>
<evidence type="ECO:0000256" key="1">
    <source>
        <dbReference type="SAM" id="SignalP"/>
    </source>
</evidence>
<accession>A8PMG7</accession>
<dbReference type="STRING" id="59196.RICGR_0721"/>
<sequence length="136" mass="15174">MQKKIVIFISLSCLAASTLAVATEKAKTYILQGLIENIHFAADKNGNNNRCYIAISDSNNNYYSNGYHFAARDICLMAQKAFILGLEVQAKAQGEVGWGPNYIVDMHYANRNACWPQAHYGQECKNESETMSQSIK</sequence>
<protein>
    <submittedName>
        <fullName evidence="2">Uncharacterized protein</fullName>
    </submittedName>
</protein>
<organism evidence="2 3">
    <name type="scientific">Rickettsiella grylli</name>
    <dbReference type="NCBI Taxonomy" id="59196"/>
    <lineage>
        <taxon>Bacteria</taxon>
        <taxon>Pseudomonadati</taxon>
        <taxon>Pseudomonadota</taxon>
        <taxon>Gammaproteobacteria</taxon>
        <taxon>Legionellales</taxon>
        <taxon>Coxiellaceae</taxon>
        <taxon>Rickettsiella</taxon>
    </lineage>
</organism>